<dbReference type="Pfam" id="PF00107">
    <property type="entry name" value="ADH_zinc_N"/>
    <property type="match status" value="1"/>
</dbReference>
<dbReference type="SUPFAM" id="SSF50129">
    <property type="entry name" value="GroES-like"/>
    <property type="match status" value="1"/>
</dbReference>
<dbReference type="Gene3D" id="3.40.50.720">
    <property type="entry name" value="NAD(P)-binding Rossmann-like Domain"/>
    <property type="match status" value="1"/>
</dbReference>
<dbReference type="EnsemblMetazoa" id="XM_038193926.1">
    <property type="protein sequence ID" value="XP_038049854.1"/>
    <property type="gene ID" value="LOC119723346"/>
</dbReference>
<protein>
    <recommendedName>
        <fullName evidence="2">Enoyl reductase (ER) domain-containing protein</fullName>
    </recommendedName>
</protein>
<dbReference type="CDD" id="cd08253">
    <property type="entry name" value="zeta_crystallin"/>
    <property type="match status" value="1"/>
</dbReference>
<reference evidence="3" key="1">
    <citation type="submission" date="2022-11" db="UniProtKB">
        <authorList>
            <consortium name="EnsemblMetazoa"/>
        </authorList>
    </citation>
    <scope>IDENTIFICATION</scope>
</reference>
<dbReference type="PANTHER" id="PTHR44154:SF1">
    <property type="entry name" value="QUINONE OXIDOREDUCTASE"/>
    <property type="match status" value="1"/>
</dbReference>
<evidence type="ECO:0000259" key="2">
    <source>
        <dbReference type="SMART" id="SM00829"/>
    </source>
</evidence>
<organism evidence="3 4">
    <name type="scientific">Patiria miniata</name>
    <name type="common">Bat star</name>
    <name type="synonym">Asterina miniata</name>
    <dbReference type="NCBI Taxonomy" id="46514"/>
    <lineage>
        <taxon>Eukaryota</taxon>
        <taxon>Metazoa</taxon>
        <taxon>Echinodermata</taxon>
        <taxon>Eleutherozoa</taxon>
        <taxon>Asterozoa</taxon>
        <taxon>Asteroidea</taxon>
        <taxon>Valvatacea</taxon>
        <taxon>Valvatida</taxon>
        <taxon>Asterinidae</taxon>
        <taxon>Patiria</taxon>
    </lineage>
</organism>
<dbReference type="InterPro" id="IPR013149">
    <property type="entry name" value="ADH-like_C"/>
</dbReference>
<dbReference type="PANTHER" id="PTHR44154">
    <property type="entry name" value="QUINONE OXIDOREDUCTASE"/>
    <property type="match status" value="1"/>
</dbReference>
<evidence type="ECO:0000313" key="3">
    <source>
        <dbReference type="EnsemblMetazoa" id="XP_038049854.1"/>
    </source>
</evidence>
<dbReference type="GeneID" id="119723346"/>
<keyword evidence="4" id="KW-1185">Reference proteome</keyword>
<dbReference type="InterPro" id="IPR011032">
    <property type="entry name" value="GroES-like_sf"/>
</dbReference>
<keyword evidence="1" id="KW-0521">NADP</keyword>
<dbReference type="InterPro" id="IPR013154">
    <property type="entry name" value="ADH-like_N"/>
</dbReference>
<dbReference type="OMA" id="IYLYQVQ"/>
<dbReference type="RefSeq" id="XP_038049854.1">
    <property type="nucleotide sequence ID" value="XM_038193926.1"/>
</dbReference>
<dbReference type="InterPro" id="IPR051603">
    <property type="entry name" value="Zinc-ADH_QOR/CCCR"/>
</dbReference>
<proteinExistence type="predicted"/>
<dbReference type="GO" id="GO:0003730">
    <property type="term" value="F:mRNA 3'-UTR binding"/>
    <property type="evidence" value="ECO:0007669"/>
    <property type="project" value="TreeGrafter"/>
</dbReference>
<dbReference type="OrthoDB" id="3941538at2759"/>
<evidence type="ECO:0000313" key="4">
    <source>
        <dbReference type="Proteomes" id="UP000887568"/>
    </source>
</evidence>
<dbReference type="SUPFAM" id="SSF51735">
    <property type="entry name" value="NAD(P)-binding Rossmann-fold domains"/>
    <property type="match status" value="1"/>
</dbReference>
<evidence type="ECO:0000256" key="1">
    <source>
        <dbReference type="ARBA" id="ARBA00022857"/>
    </source>
</evidence>
<dbReference type="Proteomes" id="UP000887568">
    <property type="component" value="Unplaced"/>
</dbReference>
<sequence length="331" mass="36087">METPAKKMTAVVMEKYGGPEVLRLSTEVEVPTPDANQVLVQMKAIGINSVDSRVREGGYMQKLFKPGHALGIDGSGIVEAVGEGVAKYKPGDRVYIVPGKTGTYAQYVLANENSVYPLHEKLSFNEGAVLPIPYFTVYRALVQRAKLEKGETLLIQGASGQVGLACIQIARWLGASYIVGTAGRLEGRNLALKSGADAVIDYRADDFQDQLKEAFKDKKIDVIVEMNSDINMKLDMEIIGYGGRIVVVGKRGETKCDPGNLLGKEASVMGSGLRLSTESQRMTMAKGLYEAAEEGWIKPHINKEYPLEEAEKAHREMDDRKGGVGKSIFVL</sequence>
<dbReference type="GO" id="GO:0003960">
    <property type="term" value="F:quinone reductase (NADPH) activity"/>
    <property type="evidence" value="ECO:0007669"/>
    <property type="project" value="TreeGrafter"/>
</dbReference>
<dbReference type="AlphaFoldDB" id="A0A913ZEF2"/>
<dbReference type="Pfam" id="PF08240">
    <property type="entry name" value="ADH_N"/>
    <property type="match status" value="1"/>
</dbReference>
<dbReference type="InterPro" id="IPR020843">
    <property type="entry name" value="ER"/>
</dbReference>
<dbReference type="Gene3D" id="3.90.180.10">
    <property type="entry name" value="Medium-chain alcohol dehydrogenases, catalytic domain"/>
    <property type="match status" value="1"/>
</dbReference>
<dbReference type="GO" id="GO:0005829">
    <property type="term" value="C:cytosol"/>
    <property type="evidence" value="ECO:0007669"/>
    <property type="project" value="TreeGrafter"/>
</dbReference>
<dbReference type="GO" id="GO:0070402">
    <property type="term" value="F:NADPH binding"/>
    <property type="evidence" value="ECO:0007669"/>
    <property type="project" value="TreeGrafter"/>
</dbReference>
<accession>A0A913ZEF2</accession>
<feature type="domain" description="Enoyl reductase (ER)" evidence="2">
    <location>
        <begin position="17"/>
        <end position="329"/>
    </location>
</feature>
<dbReference type="SMART" id="SM00829">
    <property type="entry name" value="PKS_ER"/>
    <property type="match status" value="1"/>
</dbReference>
<dbReference type="FunFam" id="3.40.50.720:FF:000244">
    <property type="entry name" value="quinone oxidoreductase"/>
    <property type="match status" value="1"/>
</dbReference>
<name>A0A913ZEF2_PATMI</name>
<dbReference type="InterPro" id="IPR036291">
    <property type="entry name" value="NAD(P)-bd_dom_sf"/>
</dbReference>